<evidence type="ECO:0000256" key="7">
    <source>
        <dbReference type="ARBA" id="ARBA00022723"/>
    </source>
</evidence>
<dbReference type="InterPro" id="IPR004843">
    <property type="entry name" value="Calcineurin-like_PHP"/>
</dbReference>
<proteinExistence type="inferred from homology"/>
<evidence type="ECO:0000256" key="2">
    <source>
        <dbReference type="ARBA" id="ARBA00001947"/>
    </source>
</evidence>
<dbReference type="Pfam" id="PF05011">
    <property type="entry name" value="DBR1"/>
    <property type="match status" value="1"/>
</dbReference>
<evidence type="ECO:0000313" key="15">
    <source>
        <dbReference type="EMBL" id="KKY19037.1"/>
    </source>
</evidence>
<keyword evidence="11" id="KW-0464">Manganese</keyword>
<dbReference type="Proteomes" id="UP000034182">
    <property type="component" value="Unassembled WGS sequence"/>
</dbReference>
<dbReference type="PANTHER" id="PTHR12849">
    <property type="entry name" value="RNA LARIAT DEBRANCHING ENZYME"/>
    <property type="match status" value="1"/>
</dbReference>
<evidence type="ECO:0000313" key="16">
    <source>
        <dbReference type="Proteomes" id="UP000034182"/>
    </source>
</evidence>
<comment type="cofactor">
    <cofactor evidence="3">
        <name>Fe(2+)</name>
        <dbReference type="ChEBI" id="CHEBI:29033"/>
    </cofactor>
</comment>
<evidence type="ECO:0000256" key="4">
    <source>
        <dbReference type="ARBA" id="ARBA00004123"/>
    </source>
</evidence>
<dbReference type="InterPro" id="IPR029052">
    <property type="entry name" value="Metallo-depent_PP-like"/>
</dbReference>
<sequence length="587" mass="64318">MAADLLAKGGLRIAVEGCGHGTLHSIYASVAKACEAKAWPDVDLLIIGGDFQAVRNASDLNCMSVPKKYREIGDFHEYYSGHRKAPYLTLFIAGNHEASNHLSELYYGGWVAPNIYYMGAANVVRLGPLRIAGLSGIWKGYNYNKPHHERLPYSYNDTKSAYHVREYDTRKLLQLRTQVDVGLSHDWPRGVEWMGNYKWLWKKKDLFEADAKNGQLGSVAARRALDRLRPSHWFSAHLHVKYPAIVDHRSSATNEASASASNETSVSAPNEASAGASKEPEVEVGPQKNEDEIDLDMDDDVGVQQTESKPSGDNVSNTAAVQANADEIDLEVDDVETGPVAPTAAQENSEEVPEDLIAQLPASFAPQPKPSKPATLPFPEEIKNKTTKFLALDKCLPRRDFLQVLEIKPISTQPAGATYQRPLRLEYDKEWLAITRVFAQGLVFGDPTATVPPDQGDAHYRPLIEQEEAWVEENIVKPGKMTVPDDFALTAPVYDAALGANVDGQPLEYTNPHTKTFCEMLQIPIPFDATPEERAERMARGPREDEDGGGFRGGRGGGGGGGRGRGRGRGGRGGGHGRGRGKWRGRG</sequence>
<dbReference type="Pfam" id="PF00149">
    <property type="entry name" value="Metallophos"/>
    <property type="match status" value="1"/>
</dbReference>
<comment type="subcellular location">
    <subcellularLocation>
        <location evidence="4">Nucleus</location>
    </subcellularLocation>
</comment>
<feature type="region of interest" description="Disordered" evidence="13">
    <location>
        <begin position="532"/>
        <end position="587"/>
    </location>
</feature>
<feature type="region of interest" description="Disordered" evidence="13">
    <location>
        <begin position="332"/>
        <end position="351"/>
    </location>
</feature>
<keyword evidence="7" id="KW-0479">Metal-binding</keyword>
<dbReference type="InterPro" id="IPR007708">
    <property type="entry name" value="DBR1_C"/>
</dbReference>
<evidence type="ECO:0000256" key="11">
    <source>
        <dbReference type="ARBA" id="ARBA00023211"/>
    </source>
</evidence>
<keyword evidence="12" id="KW-0539">Nucleus</keyword>
<evidence type="ECO:0000256" key="9">
    <source>
        <dbReference type="ARBA" id="ARBA00022833"/>
    </source>
</evidence>
<dbReference type="PANTHER" id="PTHR12849:SF0">
    <property type="entry name" value="LARIAT DEBRANCHING ENZYME"/>
    <property type="match status" value="1"/>
</dbReference>
<keyword evidence="9" id="KW-0862">Zinc</keyword>
<dbReference type="GO" id="GO:0046872">
    <property type="term" value="F:metal ion binding"/>
    <property type="evidence" value="ECO:0007669"/>
    <property type="project" value="UniProtKB-KW"/>
</dbReference>
<evidence type="ECO:0000256" key="12">
    <source>
        <dbReference type="ARBA" id="ARBA00023242"/>
    </source>
</evidence>
<keyword evidence="10" id="KW-0408">Iron</keyword>
<dbReference type="GO" id="GO:0008419">
    <property type="term" value="F:RNA lariat debranching enzyme activity"/>
    <property type="evidence" value="ECO:0007669"/>
    <property type="project" value="TreeGrafter"/>
</dbReference>
<evidence type="ECO:0000256" key="10">
    <source>
        <dbReference type="ARBA" id="ARBA00023004"/>
    </source>
</evidence>
<dbReference type="GO" id="GO:0000398">
    <property type="term" value="P:mRNA splicing, via spliceosome"/>
    <property type="evidence" value="ECO:0007669"/>
    <property type="project" value="TreeGrafter"/>
</dbReference>
<dbReference type="CDD" id="cd00844">
    <property type="entry name" value="MPP_Dbr1_N"/>
    <property type="match status" value="1"/>
</dbReference>
<dbReference type="SUPFAM" id="SSF56300">
    <property type="entry name" value="Metallo-dependent phosphatases"/>
    <property type="match status" value="1"/>
</dbReference>
<gene>
    <name evidence="15" type="ORF">UCDDS831_g05669</name>
</gene>
<evidence type="ECO:0000256" key="3">
    <source>
        <dbReference type="ARBA" id="ARBA00001954"/>
    </source>
</evidence>
<feature type="compositionally biased region" description="Basic residues" evidence="13">
    <location>
        <begin position="564"/>
        <end position="587"/>
    </location>
</feature>
<evidence type="ECO:0000256" key="5">
    <source>
        <dbReference type="ARBA" id="ARBA00006045"/>
    </source>
</evidence>
<feature type="compositionally biased region" description="Low complexity" evidence="13">
    <location>
        <begin position="253"/>
        <end position="268"/>
    </location>
</feature>
<evidence type="ECO:0000256" key="13">
    <source>
        <dbReference type="SAM" id="MobiDB-lite"/>
    </source>
</evidence>
<dbReference type="GO" id="GO:0005634">
    <property type="term" value="C:nucleus"/>
    <property type="evidence" value="ECO:0007669"/>
    <property type="project" value="UniProtKB-SubCell"/>
</dbReference>
<evidence type="ECO:0000256" key="1">
    <source>
        <dbReference type="ARBA" id="ARBA00001936"/>
    </source>
</evidence>
<comment type="similarity">
    <text evidence="5">Belongs to the lariat debranching enzyme family.</text>
</comment>
<comment type="caution">
    <text evidence="15">The sequence shown here is derived from an EMBL/GenBank/DDBJ whole genome shotgun (WGS) entry which is preliminary data.</text>
</comment>
<reference evidence="15 16" key="2">
    <citation type="submission" date="2015-05" db="EMBL/GenBank/DDBJ databases">
        <title>Distinctive expansion of gene families associated with plant cell wall degradation and secondary metabolism in the genomes of grapevine trunk pathogens.</title>
        <authorList>
            <person name="Lawrence D.P."/>
            <person name="Travadon R."/>
            <person name="Rolshausen P.E."/>
            <person name="Baumgartner K."/>
        </authorList>
    </citation>
    <scope>NUCLEOTIDE SEQUENCE [LARGE SCALE GENOMIC DNA]</scope>
    <source>
        <strain evidence="15">DS831</strain>
    </source>
</reference>
<feature type="compositionally biased region" description="Gly residues" evidence="13">
    <location>
        <begin position="550"/>
        <end position="563"/>
    </location>
</feature>
<accession>A0A0G2E7P0</accession>
<keyword evidence="6" id="KW-0507">mRNA processing</keyword>
<dbReference type="EMBL" id="LAQI01000116">
    <property type="protein sequence ID" value="KKY19037.1"/>
    <property type="molecule type" value="Genomic_DNA"/>
</dbReference>
<comment type="cofactor">
    <cofactor evidence="1">
        <name>Mn(2+)</name>
        <dbReference type="ChEBI" id="CHEBI:29035"/>
    </cofactor>
</comment>
<evidence type="ECO:0000256" key="6">
    <source>
        <dbReference type="ARBA" id="ARBA00022664"/>
    </source>
</evidence>
<keyword evidence="8" id="KW-0378">Hydrolase</keyword>
<feature type="region of interest" description="Disordered" evidence="13">
    <location>
        <begin position="253"/>
        <end position="294"/>
    </location>
</feature>
<organism evidence="15 16">
    <name type="scientific">Diplodia seriata</name>
    <dbReference type="NCBI Taxonomy" id="420778"/>
    <lineage>
        <taxon>Eukaryota</taxon>
        <taxon>Fungi</taxon>
        <taxon>Dikarya</taxon>
        <taxon>Ascomycota</taxon>
        <taxon>Pezizomycotina</taxon>
        <taxon>Dothideomycetes</taxon>
        <taxon>Dothideomycetes incertae sedis</taxon>
        <taxon>Botryosphaeriales</taxon>
        <taxon>Botryosphaeriaceae</taxon>
        <taxon>Diplodia</taxon>
    </lineage>
</organism>
<protein>
    <submittedName>
        <fullName evidence="15">Putative lariat debranching enzyme</fullName>
    </submittedName>
</protein>
<evidence type="ECO:0000259" key="14">
    <source>
        <dbReference type="SMART" id="SM01124"/>
    </source>
</evidence>
<feature type="compositionally biased region" description="Basic and acidic residues" evidence="13">
    <location>
        <begin position="532"/>
        <end position="543"/>
    </location>
</feature>
<feature type="domain" description="Lariat debranching enzyme C-terminal" evidence="14">
    <location>
        <begin position="378"/>
        <end position="527"/>
    </location>
</feature>
<reference evidence="15 16" key="1">
    <citation type="submission" date="2015-03" db="EMBL/GenBank/DDBJ databases">
        <authorList>
            <person name="Morales-Cruz A."/>
            <person name="Amrine K.C."/>
            <person name="Cantu D."/>
        </authorList>
    </citation>
    <scope>NUCLEOTIDE SEQUENCE [LARGE SCALE GENOMIC DNA]</scope>
    <source>
        <strain evidence="15">DS831</strain>
    </source>
</reference>
<evidence type="ECO:0000256" key="8">
    <source>
        <dbReference type="ARBA" id="ARBA00022801"/>
    </source>
</evidence>
<dbReference type="AlphaFoldDB" id="A0A0G2E7P0"/>
<dbReference type="InterPro" id="IPR041816">
    <property type="entry name" value="Dbr1_N"/>
</dbReference>
<dbReference type="SMART" id="SM01124">
    <property type="entry name" value="DBR1"/>
    <property type="match status" value="1"/>
</dbReference>
<comment type="cofactor">
    <cofactor evidence="2">
        <name>Zn(2+)</name>
        <dbReference type="ChEBI" id="CHEBI:29105"/>
    </cofactor>
</comment>
<name>A0A0G2E7P0_9PEZI</name>